<sequence length="83" mass="9498">MGGGNESRGAKARDQTPIPETRHLDIIRKSKQILQRRTPTVFRMLTLNRDGRRPLHPASPILRRRPKRPDAKVLNPTPTPTCR</sequence>
<accession>A0A401QFV9</accession>
<dbReference type="EMBL" id="BFAA01058752">
    <property type="protein sequence ID" value="GCB84254.1"/>
    <property type="molecule type" value="Genomic_DNA"/>
</dbReference>
<evidence type="ECO:0000256" key="1">
    <source>
        <dbReference type="SAM" id="MobiDB-lite"/>
    </source>
</evidence>
<proteinExistence type="predicted"/>
<dbReference type="AlphaFoldDB" id="A0A401QFV9"/>
<gene>
    <name evidence="2" type="ORF">scyTo_0024859</name>
</gene>
<protein>
    <submittedName>
        <fullName evidence="2">Uncharacterized protein</fullName>
    </submittedName>
</protein>
<feature type="compositionally biased region" description="Basic and acidic residues" evidence="1">
    <location>
        <begin position="8"/>
        <end position="21"/>
    </location>
</feature>
<evidence type="ECO:0000313" key="3">
    <source>
        <dbReference type="Proteomes" id="UP000288216"/>
    </source>
</evidence>
<keyword evidence="3" id="KW-1185">Reference proteome</keyword>
<feature type="region of interest" description="Disordered" evidence="1">
    <location>
        <begin position="1"/>
        <end position="21"/>
    </location>
</feature>
<reference evidence="2 3" key="1">
    <citation type="journal article" date="2018" name="Nat. Ecol. Evol.">
        <title>Shark genomes provide insights into elasmobranch evolution and the origin of vertebrates.</title>
        <authorList>
            <person name="Hara Y"/>
            <person name="Yamaguchi K"/>
            <person name="Onimaru K"/>
            <person name="Kadota M"/>
            <person name="Koyanagi M"/>
            <person name="Keeley SD"/>
            <person name="Tatsumi K"/>
            <person name="Tanaka K"/>
            <person name="Motone F"/>
            <person name="Kageyama Y"/>
            <person name="Nozu R"/>
            <person name="Adachi N"/>
            <person name="Nishimura O"/>
            <person name="Nakagawa R"/>
            <person name="Tanegashima C"/>
            <person name="Kiyatake I"/>
            <person name="Matsumoto R"/>
            <person name="Murakumo K"/>
            <person name="Nishida K"/>
            <person name="Terakita A"/>
            <person name="Kuratani S"/>
            <person name="Sato K"/>
            <person name="Hyodo S Kuraku.S."/>
        </authorList>
    </citation>
    <scope>NUCLEOTIDE SEQUENCE [LARGE SCALE GENOMIC DNA]</scope>
</reference>
<name>A0A401QFV9_SCYTO</name>
<comment type="caution">
    <text evidence="2">The sequence shown here is derived from an EMBL/GenBank/DDBJ whole genome shotgun (WGS) entry which is preliminary data.</text>
</comment>
<dbReference type="Proteomes" id="UP000288216">
    <property type="component" value="Unassembled WGS sequence"/>
</dbReference>
<evidence type="ECO:0000313" key="2">
    <source>
        <dbReference type="EMBL" id="GCB84254.1"/>
    </source>
</evidence>
<feature type="region of interest" description="Disordered" evidence="1">
    <location>
        <begin position="47"/>
        <end position="83"/>
    </location>
</feature>
<organism evidence="2 3">
    <name type="scientific">Scyliorhinus torazame</name>
    <name type="common">Cloudy catshark</name>
    <name type="synonym">Catulus torazame</name>
    <dbReference type="NCBI Taxonomy" id="75743"/>
    <lineage>
        <taxon>Eukaryota</taxon>
        <taxon>Metazoa</taxon>
        <taxon>Chordata</taxon>
        <taxon>Craniata</taxon>
        <taxon>Vertebrata</taxon>
        <taxon>Chondrichthyes</taxon>
        <taxon>Elasmobranchii</taxon>
        <taxon>Galeomorphii</taxon>
        <taxon>Galeoidea</taxon>
        <taxon>Carcharhiniformes</taxon>
        <taxon>Scyliorhinidae</taxon>
        <taxon>Scyliorhinus</taxon>
    </lineage>
</organism>